<dbReference type="Proteomes" id="UP000565262">
    <property type="component" value="Unassembled WGS sequence"/>
</dbReference>
<reference evidence="4 5" key="1">
    <citation type="submission" date="2020-08" db="EMBL/GenBank/DDBJ databases">
        <title>Oceanospirillum sp. nov. isolated from marine sediment.</title>
        <authorList>
            <person name="Ji X."/>
        </authorList>
    </citation>
    <scope>NUCLEOTIDE SEQUENCE [LARGE SCALE GENOMIC DNA]</scope>
    <source>
        <strain evidence="4 5">D5</strain>
    </source>
</reference>
<keyword evidence="1" id="KW-0479">Metal-binding</keyword>
<organism evidence="4 5">
    <name type="scientific">Oceanospirillum sediminis</name>
    <dbReference type="NCBI Taxonomy" id="2760088"/>
    <lineage>
        <taxon>Bacteria</taxon>
        <taxon>Pseudomonadati</taxon>
        <taxon>Pseudomonadota</taxon>
        <taxon>Gammaproteobacteria</taxon>
        <taxon>Oceanospirillales</taxon>
        <taxon>Oceanospirillaceae</taxon>
        <taxon>Oceanospirillum</taxon>
    </lineage>
</organism>
<dbReference type="InterPro" id="IPR016193">
    <property type="entry name" value="Cytidine_deaminase-like"/>
</dbReference>
<dbReference type="Pfam" id="PF00383">
    <property type="entry name" value="dCMP_cyt_deam_1"/>
    <property type="match status" value="1"/>
</dbReference>
<dbReference type="PROSITE" id="PS51747">
    <property type="entry name" value="CYT_DCMP_DEAMINASES_2"/>
    <property type="match status" value="1"/>
</dbReference>
<evidence type="ECO:0000256" key="1">
    <source>
        <dbReference type="ARBA" id="ARBA00022723"/>
    </source>
</evidence>
<evidence type="ECO:0000313" key="5">
    <source>
        <dbReference type="Proteomes" id="UP000565262"/>
    </source>
</evidence>
<dbReference type="GO" id="GO:0002100">
    <property type="term" value="P:tRNA wobble adenosine to inosine editing"/>
    <property type="evidence" value="ECO:0007669"/>
    <property type="project" value="InterPro"/>
</dbReference>
<proteinExistence type="predicted"/>
<protein>
    <submittedName>
        <fullName evidence="4">Nucleoside deaminase</fullName>
    </submittedName>
</protein>
<dbReference type="PANTHER" id="PTHR11079">
    <property type="entry name" value="CYTOSINE DEAMINASE FAMILY MEMBER"/>
    <property type="match status" value="1"/>
</dbReference>
<dbReference type="SUPFAM" id="SSF53927">
    <property type="entry name" value="Cytidine deaminase-like"/>
    <property type="match status" value="1"/>
</dbReference>
<dbReference type="AlphaFoldDB" id="A0A839IUC4"/>
<dbReference type="PANTHER" id="PTHR11079:SF179">
    <property type="entry name" value="TRNA(ADENINE(34)) DEAMINASE, CHLOROPLASTIC"/>
    <property type="match status" value="1"/>
</dbReference>
<dbReference type="InterPro" id="IPR002125">
    <property type="entry name" value="CMP_dCMP_dom"/>
</dbReference>
<keyword evidence="2" id="KW-0862">Zinc</keyword>
<dbReference type="CDD" id="cd01285">
    <property type="entry name" value="nucleoside_deaminase"/>
    <property type="match status" value="1"/>
</dbReference>
<dbReference type="Gene3D" id="3.40.140.10">
    <property type="entry name" value="Cytidine Deaminase, domain 2"/>
    <property type="match status" value="1"/>
</dbReference>
<evidence type="ECO:0000256" key="2">
    <source>
        <dbReference type="ARBA" id="ARBA00022833"/>
    </source>
</evidence>
<gene>
    <name evidence="4" type="ORF">H4O21_16650</name>
</gene>
<dbReference type="InterPro" id="IPR016192">
    <property type="entry name" value="APOBEC/CMP_deaminase_Zn-bd"/>
</dbReference>
<feature type="domain" description="CMP/dCMP-type deaminase" evidence="3">
    <location>
        <begin position="19"/>
        <end position="142"/>
    </location>
</feature>
<dbReference type="RefSeq" id="WP_182810007.1">
    <property type="nucleotide sequence ID" value="NZ_JACJFM010000025.1"/>
</dbReference>
<comment type="caution">
    <text evidence="4">The sequence shown here is derived from an EMBL/GenBank/DDBJ whole genome shotgun (WGS) entry which is preliminary data.</text>
</comment>
<keyword evidence="5" id="KW-1185">Reference proteome</keyword>
<dbReference type="GO" id="GO:0052717">
    <property type="term" value="F:tRNA-specific adenosine-34 deaminase activity"/>
    <property type="evidence" value="ECO:0007669"/>
    <property type="project" value="UniProtKB-EC"/>
</dbReference>
<dbReference type="GO" id="GO:0008270">
    <property type="term" value="F:zinc ion binding"/>
    <property type="evidence" value="ECO:0007669"/>
    <property type="project" value="InterPro"/>
</dbReference>
<evidence type="ECO:0000259" key="3">
    <source>
        <dbReference type="PROSITE" id="PS51747"/>
    </source>
</evidence>
<evidence type="ECO:0000313" key="4">
    <source>
        <dbReference type="EMBL" id="MBB1488234.1"/>
    </source>
</evidence>
<accession>A0A839IUC4</accession>
<dbReference type="PROSITE" id="PS00903">
    <property type="entry name" value="CYT_DCMP_DEAMINASES_1"/>
    <property type="match status" value="1"/>
</dbReference>
<dbReference type="EMBL" id="JACJFM010000025">
    <property type="protein sequence ID" value="MBB1488234.1"/>
    <property type="molecule type" value="Genomic_DNA"/>
</dbReference>
<sequence>MINRTIFQQAPEADYEDDIWARLCCEQAMLAAEENGYGVGALLVNEDLDLITEAHNKVFSEGYQSQRHAEMELINQLELHFADLPRDSLTLYVSLEPCLMCTGRILLSGIRRVRYLTRDPDGGFACHLHHLPPAWKNLSSRLSVAQARVHPFWKKLARQLAEENLVRNREKVLKAWRG</sequence>
<name>A0A839IUC4_9GAMM</name>